<evidence type="ECO:0000313" key="8">
    <source>
        <dbReference type="EMBL" id="KAH9308742.1"/>
    </source>
</evidence>
<keyword evidence="4" id="KW-0804">Transcription</keyword>
<dbReference type="GO" id="GO:0000976">
    <property type="term" value="F:transcription cis-regulatory region binding"/>
    <property type="evidence" value="ECO:0007669"/>
    <property type="project" value="TreeGrafter"/>
</dbReference>
<evidence type="ECO:0000256" key="4">
    <source>
        <dbReference type="ARBA" id="ARBA00023163"/>
    </source>
</evidence>
<dbReference type="SUPFAM" id="SSF118290">
    <property type="entry name" value="WRKY DNA-binding domain"/>
    <property type="match status" value="1"/>
</dbReference>
<keyword evidence="2" id="KW-0805">Transcription regulation</keyword>
<evidence type="ECO:0000256" key="1">
    <source>
        <dbReference type="ARBA" id="ARBA00004123"/>
    </source>
</evidence>
<dbReference type="PANTHER" id="PTHR32096:SF146">
    <property type="entry name" value="WRKY TRANSCRIPTION FACTOR 19-RELATED"/>
    <property type="match status" value="1"/>
</dbReference>
<evidence type="ECO:0000256" key="2">
    <source>
        <dbReference type="ARBA" id="ARBA00023015"/>
    </source>
</evidence>
<keyword evidence="3" id="KW-0238">DNA-binding</keyword>
<sequence length="460" mass="50244">MEIGEGKLRQWDKIRALDLDKCVRNEVNHGCQLARELETKLSSTEGTDLYQLLLSSSAQIVATFSKALEMLDFNSNPGSFDWQGGLRVVLGKHGEGFQGSSKPLQILPMKENRNSSPRSGARSSASGSPLSEMSEGSPVRSLAVSAMLKETESGGNSENVPASNNERREISRKRKSLPRRTMRIPANNSEPGNDIPPDDGHTWRKYGQKDILGAQHPRSYYRCTHKNDLGCLATKQVQRADDDPSFFEITYRGSHTCHIDHRVIQIQLPFSIGSNTNSNSGTSNTLVFGTECNLQSNTSTVHGLPPTQLHASSSHASTPWFGGGACKVENESSDSFGKSPAASTMFPYSHNLLHIEESPAHNTMQHLSRTARISVSPFRNQGGNDQGENSTEIITQQHNGFSTIPEGELGWPNFSQIFSSPATPESNYIPAPTAVMPLMNATTYGQQLLPSESDLTDVVS</sequence>
<dbReference type="Pfam" id="PF03106">
    <property type="entry name" value="WRKY"/>
    <property type="match status" value="1"/>
</dbReference>
<protein>
    <recommendedName>
        <fullName evidence="7">WRKY domain-containing protein</fullName>
    </recommendedName>
</protein>
<evidence type="ECO:0000313" key="9">
    <source>
        <dbReference type="Proteomes" id="UP000824469"/>
    </source>
</evidence>
<evidence type="ECO:0000256" key="6">
    <source>
        <dbReference type="SAM" id="MobiDB-lite"/>
    </source>
</evidence>
<feature type="compositionally biased region" description="Low complexity" evidence="6">
    <location>
        <begin position="115"/>
        <end position="129"/>
    </location>
</feature>
<comment type="subcellular location">
    <subcellularLocation>
        <location evidence="1">Nucleus</location>
    </subcellularLocation>
</comment>
<keyword evidence="9" id="KW-1185">Reference proteome</keyword>
<proteinExistence type="predicted"/>
<dbReference type="SMART" id="SM00774">
    <property type="entry name" value="WRKY"/>
    <property type="match status" value="1"/>
</dbReference>
<keyword evidence="5" id="KW-0539">Nucleus</keyword>
<dbReference type="InterPro" id="IPR036576">
    <property type="entry name" value="WRKY_dom_sf"/>
</dbReference>
<evidence type="ECO:0000256" key="5">
    <source>
        <dbReference type="ARBA" id="ARBA00023242"/>
    </source>
</evidence>
<feature type="compositionally biased region" description="Basic residues" evidence="6">
    <location>
        <begin position="170"/>
        <end position="182"/>
    </location>
</feature>
<dbReference type="EMBL" id="JAHRHJ020000007">
    <property type="protein sequence ID" value="KAH9308742.1"/>
    <property type="molecule type" value="Genomic_DNA"/>
</dbReference>
<name>A0AA38FRB2_TAXCH</name>
<dbReference type="InterPro" id="IPR003657">
    <property type="entry name" value="WRKY_dom"/>
</dbReference>
<comment type="caution">
    <text evidence="8">The sequence shown here is derived from an EMBL/GenBank/DDBJ whole genome shotgun (WGS) entry which is preliminary data.</text>
</comment>
<feature type="non-terminal residue" evidence="8">
    <location>
        <position position="460"/>
    </location>
</feature>
<organism evidence="8 9">
    <name type="scientific">Taxus chinensis</name>
    <name type="common">Chinese yew</name>
    <name type="synonym">Taxus wallichiana var. chinensis</name>
    <dbReference type="NCBI Taxonomy" id="29808"/>
    <lineage>
        <taxon>Eukaryota</taxon>
        <taxon>Viridiplantae</taxon>
        <taxon>Streptophyta</taxon>
        <taxon>Embryophyta</taxon>
        <taxon>Tracheophyta</taxon>
        <taxon>Spermatophyta</taxon>
        <taxon>Pinopsida</taxon>
        <taxon>Pinidae</taxon>
        <taxon>Conifers II</taxon>
        <taxon>Cupressales</taxon>
        <taxon>Taxaceae</taxon>
        <taxon>Taxus</taxon>
    </lineage>
</organism>
<dbReference type="Proteomes" id="UP000824469">
    <property type="component" value="Unassembled WGS sequence"/>
</dbReference>
<evidence type="ECO:0000256" key="3">
    <source>
        <dbReference type="ARBA" id="ARBA00023125"/>
    </source>
</evidence>
<accession>A0AA38FRB2</accession>
<dbReference type="PANTHER" id="PTHR32096">
    <property type="entry name" value="WRKY TRANSCRIPTION FACTOR 30-RELATED-RELATED"/>
    <property type="match status" value="1"/>
</dbReference>
<dbReference type="AlphaFoldDB" id="A0AA38FRB2"/>
<reference evidence="8 9" key="1">
    <citation type="journal article" date="2021" name="Nat. Plants">
        <title>The Taxus genome provides insights into paclitaxel biosynthesis.</title>
        <authorList>
            <person name="Xiong X."/>
            <person name="Gou J."/>
            <person name="Liao Q."/>
            <person name="Li Y."/>
            <person name="Zhou Q."/>
            <person name="Bi G."/>
            <person name="Li C."/>
            <person name="Du R."/>
            <person name="Wang X."/>
            <person name="Sun T."/>
            <person name="Guo L."/>
            <person name="Liang H."/>
            <person name="Lu P."/>
            <person name="Wu Y."/>
            <person name="Zhang Z."/>
            <person name="Ro D.K."/>
            <person name="Shang Y."/>
            <person name="Huang S."/>
            <person name="Yan J."/>
        </authorList>
    </citation>
    <scope>NUCLEOTIDE SEQUENCE [LARGE SCALE GENOMIC DNA]</scope>
    <source>
        <strain evidence="8">Ta-2019</strain>
    </source>
</reference>
<dbReference type="OMA" id="AQHPRSY"/>
<feature type="region of interest" description="Disordered" evidence="6">
    <location>
        <begin position="97"/>
        <end position="205"/>
    </location>
</feature>
<dbReference type="InterPro" id="IPR044810">
    <property type="entry name" value="WRKY_plant"/>
</dbReference>
<gene>
    <name evidence="8" type="ORF">KI387_036653</name>
</gene>
<dbReference type="Gene3D" id="2.20.25.80">
    <property type="entry name" value="WRKY domain"/>
    <property type="match status" value="1"/>
</dbReference>
<evidence type="ECO:0000259" key="7">
    <source>
        <dbReference type="PROSITE" id="PS50811"/>
    </source>
</evidence>
<feature type="domain" description="WRKY" evidence="7">
    <location>
        <begin position="198"/>
        <end position="260"/>
    </location>
</feature>
<feature type="compositionally biased region" description="Polar residues" evidence="6">
    <location>
        <begin position="153"/>
        <end position="164"/>
    </location>
</feature>
<dbReference type="GO" id="GO:0005634">
    <property type="term" value="C:nucleus"/>
    <property type="evidence" value="ECO:0007669"/>
    <property type="project" value="UniProtKB-SubCell"/>
</dbReference>
<dbReference type="GO" id="GO:0003700">
    <property type="term" value="F:DNA-binding transcription factor activity"/>
    <property type="evidence" value="ECO:0007669"/>
    <property type="project" value="InterPro"/>
</dbReference>
<dbReference type="PROSITE" id="PS50811">
    <property type="entry name" value="WRKY"/>
    <property type="match status" value="1"/>
</dbReference>